<accession>A0ABW1F4Q7</accession>
<comment type="caution">
    <text evidence="1">The sequence shown here is derived from an EMBL/GenBank/DDBJ whole genome shotgun (WGS) entry which is preliminary data.</text>
</comment>
<sequence>MPSLPTPSYRPKVGEVVYDLAHRTAGGQPFEGVYMATLHGLAYLRPEAGGCEWTTDPLQLRRLNVPRYRTVQRPSRPRVSDPSA</sequence>
<dbReference type="Proteomes" id="UP001596067">
    <property type="component" value="Unassembled WGS sequence"/>
</dbReference>
<evidence type="ECO:0000313" key="2">
    <source>
        <dbReference type="Proteomes" id="UP001596067"/>
    </source>
</evidence>
<proteinExistence type="predicted"/>
<evidence type="ECO:0000313" key="1">
    <source>
        <dbReference type="EMBL" id="MFC5889312.1"/>
    </source>
</evidence>
<name>A0ABW1F4Q7_9ACTN</name>
<gene>
    <name evidence="1" type="ORF">ACFP0N_30505</name>
</gene>
<keyword evidence="2" id="KW-1185">Reference proteome</keyword>
<dbReference type="RefSeq" id="WP_313767642.1">
    <property type="nucleotide sequence ID" value="NZ_BAAAVH010000065.1"/>
</dbReference>
<dbReference type="EMBL" id="JBHSOD010000054">
    <property type="protein sequence ID" value="MFC5889312.1"/>
    <property type="molecule type" value="Genomic_DNA"/>
</dbReference>
<reference evidence="2" key="1">
    <citation type="journal article" date="2019" name="Int. J. Syst. Evol. Microbiol.">
        <title>The Global Catalogue of Microorganisms (GCM) 10K type strain sequencing project: providing services to taxonomists for standard genome sequencing and annotation.</title>
        <authorList>
            <consortium name="The Broad Institute Genomics Platform"/>
            <consortium name="The Broad Institute Genome Sequencing Center for Infectious Disease"/>
            <person name="Wu L."/>
            <person name="Ma J."/>
        </authorList>
    </citation>
    <scope>NUCLEOTIDE SEQUENCE [LARGE SCALE GENOMIC DNA]</scope>
    <source>
        <strain evidence="2">CGMCC 4.1469</strain>
    </source>
</reference>
<protein>
    <submittedName>
        <fullName evidence="1">Uncharacterized protein</fullName>
    </submittedName>
</protein>
<organism evidence="1 2">
    <name type="scientific">Kitasatospora aburaviensis</name>
    <dbReference type="NCBI Taxonomy" id="67265"/>
    <lineage>
        <taxon>Bacteria</taxon>
        <taxon>Bacillati</taxon>
        <taxon>Actinomycetota</taxon>
        <taxon>Actinomycetes</taxon>
        <taxon>Kitasatosporales</taxon>
        <taxon>Streptomycetaceae</taxon>
        <taxon>Kitasatospora</taxon>
    </lineage>
</organism>